<reference evidence="2" key="1">
    <citation type="submission" date="2016-10" db="EMBL/GenBank/DDBJ databases">
        <authorList>
            <person name="Varghese N."/>
            <person name="Submissions S."/>
        </authorList>
    </citation>
    <scope>NUCLEOTIDE SEQUENCE [LARGE SCALE GENOMIC DNA]</scope>
    <source>
        <strain evidence="2">DSM 16858</strain>
    </source>
</reference>
<organism evidence="1 2">
    <name type="scientific">Stigmatella erecta</name>
    <dbReference type="NCBI Taxonomy" id="83460"/>
    <lineage>
        <taxon>Bacteria</taxon>
        <taxon>Pseudomonadati</taxon>
        <taxon>Myxococcota</taxon>
        <taxon>Myxococcia</taxon>
        <taxon>Myxococcales</taxon>
        <taxon>Cystobacterineae</taxon>
        <taxon>Archangiaceae</taxon>
        <taxon>Stigmatella</taxon>
    </lineage>
</organism>
<sequence length="125" mass="13485">MSDETKERVRYGRAQKFQLSPRGSEAVAAYELMLAEARSGSGRAQFDAARASWGTPRGLTAEDGLFLVEFGAGDRTLAEAMSNLEDCGTTVKELKAAVERLLGCGMLQPVAAPPPTPAPPPRRYW</sequence>
<dbReference type="EMBL" id="FOIJ01000001">
    <property type="protein sequence ID" value="SET01688.1"/>
    <property type="molecule type" value="Genomic_DNA"/>
</dbReference>
<dbReference type="RefSeq" id="WP_093515764.1">
    <property type="nucleotide sequence ID" value="NZ_FOIJ01000001.1"/>
</dbReference>
<dbReference type="AlphaFoldDB" id="A0A1I0B5A3"/>
<evidence type="ECO:0000313" key="1">
    <source>
        <dbReference type="EMBL" id="SET01688.1"/>
    </source>
</evidence>
<evidence type="ECO:0000313" key="2">
    <source>
        <dbReference type="Proteomes" id="UP000199181"/>
    </source>
</evidence>
<name>A0A1I0B5A3_9BACT</name>
<protein>
    <submittedName>
        <fullName evidence="1">Uncharacterized protein</fullName>
    </submittedName>
</protein>
<dbReference type="Proteomes" id="UP000199181">
    <property type="component" value="Unassembled WGS sequence"/>
</dbReference>
<keyword evidence="2" id="KW-1185">Reference proteome</keyword>
<accession>A0A1I0B5A3</accession>
<gene>
    <name evidence="1" type="ORF">SAMN05443639_101914</name>
</gene>
<proteinExistence type="predicted"/>